<accession>A0AAN9XED1</accession>
<keyword evidence="3" id="KW-1133">Transmembrane helix</keyword>
<dbReference type="PANTHER" id="PTHR34778:SF2">
    <property type="entry name" value="OS02G0580700 PROTEIN"/>
    <property type="match status" value="1"/>
</dbReference>
<name>A0AAN9XED1_PSOTE</name>
<keyword evidence="1" id="KW-0175">Coiled coil</keyword>
<dbReference type="AlphaFoldDB" id="A0AAN9XED1"/>
<reference evidence="4 5" key="1">
    <citation type="submission" date="2024-01" db="EMBL/GenBank/DDBJ databases">
        <title>The genomes of 5 underutilized Papilionoideae crops provide insights into root nodulation and disease resistanc.</title>
        <authorList>
            <person name="Jiang F."/>
        </authorList>
    </citation>
    <scope>NUCLEOTIDE SEQUENCE [LARGE SCALE GENOMIC DNA]</scope>
    <source>
        <strain evidence="4">DUOXIRENSHENG_FW03</strain>
        <tissue evidence="4">Leaves</tissue>
    </source>
</reference>
<protein>
    <submittedName>
        <fullName evidence="4">Uncharacterized protein</fullName>
    </submittedName>
</protein>
<feature type="compositionally biased region" description="Polar residues" evidence="2">
    <location>
        <begin position="417"/>
        <end position="433"/>
    </location>
</feature>
<feature type="coiled-coil region" evidence="1">
    <location>
        <begin position="126"/>
        <end position="174"/>
    </location>
</feature>
<evidence type="ECO:0000256" key="1">
    <source>
        <dbReference type="SAM" id="Coils"/>
    </source>
</evidence>
<dbReference type="EMBL" id="JAYMYS010000006">
    <property type="protein sequence ID" value="KAK7389011.1"/>
    <property type="molecule type" value="Genomic_DNA"/>
</dbReference>
<organism evidence="4 5">
    <name type="scientific">Psophocarpus tetragonolobus</name>
    <name type="common">Winged bean</name>
    <name type="synonym">Dolichos tetragonolobus</name>
    <dbReference type="NCBI Taxonomy" id="3891"/>
    <lineage>
        <taxon>Eukaryota</taxon>
        <taxon>Viridiplantae</taxon>
        <taxon>Streptophyta</taxon>
        <taxon>Embryophyta</taxon>
        <taxon>Tracheophyta</taxon>
        <taxon>Spermatophyta</taxon>
        <taxon>Magnoliopsida</taxon>
        <taxon>eudicotyledons</taxon>
        <taxon>Gunneridae</taxon>
        <taxon>Pentapetalae</taxon>
        <taxon>rosids</taxon>
        <taxon>fabids</taxon>
        <taxon>Fabales</taxon>
        <taxon>Fabaceae</taxon>
        <taxon>Papilionoideae</taxon>
        <taxon>50 kb inversion clade</taxon>
        <taxon>NPAAA clade</taxon>
        <taxon>indigoferoid/millettioid clade</taxon>
        <taxon>Phaseoleae</taxon>
        <taxon>Psophocarpus</taxon>
    </lineage>
</organism>
<keyword evidence="5" id="KW-1185">Reference proteome</keyword>
<feature type="transmembrane region" description="Helical" evidence="3">
    <location>
        <begin position="42"/>
        <end position="63"/>
    </location>
</feature>
<feature type="transmembrane region" description="Helical" evidence="3">
    <location>
        <begin position="582"/>
        <end position="602"/>
    </location>
</feature>
<feature type="region of interest" description="Disordered" evidence="2">
    <location>
        <begin position="534"/>
        <end position="560"/>
    </location>
</feature>
<feature type="compositionally biased region" description="Basic residues" evidence="2">
    <location>
        <begin position="349"/>
        <end position="362"/>
    </location>
</feature>
<feature type="region of interest" description="Disordered" evidence="2">
    <location>
        <begin position="456"/>
        <end position="500"/>
    </location>
</feature>
<comment type="caution">
    <text evidence="4">The sequence shown here is derived from an EMBL/GenBank/DDBJ whole genome shotgun (WGS) entry which is preliminary data.</text>
</comment>
<evidence type="ECO:0000313" key="4">
    <source>
        <dbReference type="EMBL" id="KAK7389011.1"/>
    </source>
</evidence>
<evidence type="ECO:0000256" key="3">
    <source>
        <dbReference type="SAM" id="Phobius"/>
    </source>
</evidence>
<sequence length="694" mass="78159">MEDSEVNLSFQLLLPPSTAVFPFPFSFFKPLPFPFFRLCGEWGRFFLILGRVWFFGFSFRVLLFDQKLTALKKAYADIILNTAKEAAARIMLSERKASRFQQELVSTKDDALRMLLRLKQMFDSKVSEAELMSLNQQKKIEELEAQLQEAEEIVRDLRAELRETQAELEDVTKHQMHPPVGQNIEGEVAAQQSFLQENILDPYDGSIYSAPGLQFESVSISDTRNPTVNGPNDSIKLCGSHDHTNNCYIHNPDFASIVIRRKEPKLYRNGCTQRIHAFERSLFDRSMSVSGNLDNVQDETIVSVHEEGKSMIVSTNAKADIICEKEKPDELKAVKADADPVKVPFRRKKRRFGKRKAVKSRLHSNEVKETNKESHLSCAKDSTLVLDNDDPLRVSSSMAGENEVQKDLMPSLGDVPTDTTATNEQSGSHSNTENGELFLKACSVLNKTTDDKELLDKSDLTRQESLSAESVEVPAHKDVEASNGSLNKMDQKASDLDEKVSNRSTGDKFLKYTFCRKRKREVISCDDVDCPQDNTSSKKKCGDKQDGHVEPQKSCTMTESSRDSRRLAQVARQLISLSEKKWWVCAISFPFFLCLAILLLSVQSGRVLLTFAYTTSESVTRQRMECSADLNPVHFLRMGIAGKVGDYAFKAFTATLGIATIYLTATFSVNVYKGLAWHNAQTKLDKQDADKQVP</sequence>
<evidence type="ECO:0000256" key="2">
    <source>
        <dbReference type="SAM" id="MobiDB-lite"/>
    </source>
</evidence>
<feature type="compositionally biased region" description="Basic and acidic residues" evidence="2">
    <location>
        <begin position="540"/>
        <end position="551"/>
    </location>
</feature>
<feature type="region of interest" description="Disordered" evidence="2">
    <location>
        <begin position="349"/>
        <end position="433"/>
    </location>
</feature>
<proteinExistence type="predicted"/>
<dbReference type="Proteomes" id="UP001386955">
    <property type="component" value="Unassembled WGS sequence"/>
</dbReference>
<feature type="transmembrane region" description="Helical" evidence="3">
    <location>
        <begin position="647"/>
        <end position="672"/>
    </location>
</feature>
<dbReference type="PANTHER" id="PTHR34778">
    <property type="entry name" value="OS02G0580700 PROTEIN"/>
    <property type="match status" value="1"/>
</dbReference>
<keyword evidence="3" id="KW-0812">Transmembrane</keyword>
<evidence type="ECO:0000313" key="5">
    <source>
        <dbReference type="Proteomes" id="UP001386955"/>
    </source>
</evidence>
<feature type="compositionally biased region" description="Basic and acidic residues" evidence="2">
    <location>
        <begin position="489"/>
        <end position="500"/>
    </location>
</feature>
<gene>
    <name evidence="4" type="ORF">VNO78_23842</name>
</gene>
<feature type="compositionally biased region" description="Basic and acidic residues" evidence="2">
    <location>
        <begin position="363"/>
        <end position="375"/>
    </location>
</feature>
<keyword evidence="3" id="KW-0472">Membrane</keyword>